<sequence>MVKRVLMIAFHYPPMQGSSGIQRTLKFSQYLPEFGWEPIVLTVHSRAYSSVSKDQLGEIPPHVEVYRAFGLDISQYLSMWGRYPSLLALPDRWISWWLGAVPSGLYLIKKYKPDIIWSTYPIATAHLIGLRLSRLTRIPWVADFRDPMTDVDYPSDLRTRRIYQWIERKTITHCTRAVFTTPGTIRDYEKKYAGTPRSRFRLIENGYDEANFVAAEAGLRENTVRQEVLIMLHSGIIYPSERDPVPFFEALSVLLEQGLISPGNFKVILRATAHDDYLRPLIWGYKLNEIVFLAPGIPYREALSEMLAADGLVILQASNCNHQIPAKLYEYLRAGRPILALVDPAGDTAAALINAGIDTIAPLDSKDAIIRELIRFLGMIREGSAPVASTQTVMENSRLSRTKDLSGLLDELSESREIEADHSPVS</sequence>
<comment type="caution">
    <text evidence="2">The sequence shown here is derived from an EMBL/GenBank/DDBJ whole genome shotgun (WGS) entry which is preliminary data.</text>
</comment>
<evidence type="ECO:0000259" key="1">
    <source>
        <dbReference type="Pfam" id="PF13579"/>
    </source>
</evidence>
<dbReference type="Pfam" id="PF13579">
    <property type="entry name" value="Glyco_trans_4_4"/>
    <property type="match status" value="1"/>
</dbReference>
<reference evidence="2 3" key="1">
    <citation type="submission" date="2018-04" db="EMBL/GenBank/DDBJ databases">
        <title>Active sludge and wastewater microbial communities from Klosterneuburg, Austria.</title>
        <authorList>
            <person name="Wagner M."/>
        </authorList>
    </citation>
    <scope>NUCLEOTIDE SEQUENCE [LARGE SCALE GENOMIC DNA]</scope>
    <source>
        <strain evidence="2 3">Nl12</strain>
    </source>
</reference>
<evidence type="ECO:0000313" key="3">
    <source>
        <dbReference type="Proteomes" id="UP000244152"/>
    </source>
</evidence>
<dbReference type="Proteomes" id="UP000244152">
    <property type="component" value="Unassembled WGS sequence"/>
</dbReference>
<organism evidence="2 3">
    <name type="scientific">Nitrosospira multiformis</name>
    <dbReference type="NCBI Taxonomy" id="1231"/>
    <lineage>
        <taxon>Bacteria</taxon>
        <taxon>Pseudomonadati</taxon>
        <taxon>Pseudomonadota</taxon>
        <taxon>Betaproteobacteria</taxon>
        <taxon>Nitrosomonadales</taxon>
        <taxon>Nitrosomonadaceae</taxon>
        <taxon>Nitrosospira</taxon>
    </lineage>
</organism>
<evidence type="ECO:0000313" key="2">
    <source>
        <dbReference type="EMBL" id="PTQ79147.1"/>
    </source>
</evidence>
<dbReference type="AlphaFoldDB" id="A0A2T5I5P4"/>
<proteinExistence type="predicted"/>
<dbReference type="InterPro" id="IPR028098">
    <property type="entry name" value="Glyco_trans_4-like_N"/>
</dbReference>
<dbReference type="RefSeq" id="WP_107763173.1">
    <property type="nucleotide sequence ID" value="NZ_QAOK01000033.1"/>
</dbReference>
<keyword evidence="2" id="KW-0808">Transferase</keyword>
<dbReference type="GO" id="GO:0016757">
    <property type="term" value="F:glycosyltransferase activity"/>
    <property type="evidence" value="ECO:0007669"/>
    <property type="project" value="UniProtKB-ARBA"/>
</dbReference>
<accession>A0A2T5I5P4</accession>
<gene>
    <name evidence="2" type="ORF">C8R21_13311</name>
</gene>
<dbReference type="Gene3D" id="3.40.50.2000">
    <property type="entry name" value="Glycogen Phosphorylase B"/>
    <property type="match status" value="1"/>
</dbReference>
<feature type="domain" description="Glycosyltransferase subfamily 4-like N-terminal" evidence="1">
    <location>
        <begin position="23"/>
        <end position="206"/>
    </location>
</feature>
<dbReference type="SUPFAM" id="SSF53756">
    <property type="entry name" value="UDP-Glycosyltransferase/glycogen phosphorylase"/>
    <property type="match status" value="1"/>
</dbReference>
<protein>
    <submittedName>
        <fullName evidence="2">Glycosyl transferase family 4</fullName>
    </submittedName>
</protein>
<name>A0A2T5I5P4_9PROT</name>
<dbReference type="EMBL" id="QAOK01000033">
    <property type="protein sequence ID" value="PTQ79147.1"/>
    <property type="molecule type" value="Genomic_DNA"/>
</dbReference>